<organism evidence="1">
    <name type="scientific">Rhizophora mucronata</name>
    <name type="common">Asiatic mangrove</name>
    <dbReference type="NCBI Taxonomy" id="61149"/>
    <lineage>
        <taxon>Eukaryota</taxon>
        <taxon>Viridiplantae</taxon>
        <taxon>Streptophyta</taxon>
        <taxon>Embryophyta</taxon>
        <taxon>Tracheophyta</taxon>
        <taxon>Spermatophyta</taxon>
        <taxon>Magnoliopsida</taxon>
        <taxon>eudicotyledons</taxon>
        <taxon>Gunneridae</taxon>
        <taxon>Pentapetalae</taxon>
        <taxon>rosids</taxon>
        <taxon>fabids</taxon>
        <taxon>Malpighiales</taxon>
        <taxon>Rhizophoraceae</taxon>
        <taxon>Rhizophora</taxon>
    </lineage>
</organism>
<dbReference type="AlphaFoldDB" id="A0A2P2MGA4"/>
<protein>
    <submittedName>
        <fullName evidence="1">Nucleolar protein 56</fullName>
    </submittedName>
</protein>
<reference evidence="1" key="1">
    <citation type="submission" date="2018-02" db="EMBL/GenBank/DDBJ databases">
        <title>Rhizophora mucronata_Transcriptome.</title>
        <authorList>
            <person name="Meera S.P."/>
            <person name="Sreeshan A."/>
            <person name="Augustine A."/>
        </authorList>
    </citation>
    <scope>NUCLEOTIDE SEQUENCE</scope>
    <source>
        <tissue evidence="1">Leaf</tissue>
    </source>
</reference>
<proteinExistence type="predicted"/>
<sequence>MPSFTLEIKIIEKKVNYKEQEKKRNCHKFKGILNLCRIPEECLLCSKDLRGRRRAFGQICQTTSMRNQMSPNHFTNQGGQVGCNVIHFS</sequence>
<accession>A0A2P2MGA4</accession>
<dbReference type="EMBL" id="GGEC01048785">
    <property type="protein sequence ID" value="MBX29269.1"/>
    <property type="molecule type" value="Transcribed_RNA"/>
</dbReference>
<name>A0A2P2MGA4_RHIMU</name>
<evidence type="ECO:0000313" key="1">
    <source>
        <dbReference type="EMBL" id="MBX29269.1"/>
    </source>
</evidence>